<reference evidence="2" key="1">
    <citation type="submission" date="2020-08" db="EMBL/GenBank/DDBJ databases">
        <title>Multicomponent nature underlies the extraordinary mechanical properties of spider dragline silk.</title>
        <authorList>
            <person name="Kono N."/>
            <person name="Nakamura H."/>
            <person name="Mori M."/>
            <person name="Yoshida Y."/>
            <person name="Ohtoshi R."/>
            <person name="Malay A.D."/>
            <person name="Moran D.A.P."/>
            <person name="Tomita M."/>
            <person name="Numata K."/>
            <person name="Arakawa K."/>
        </authorList>
    </citation>
    <scope>NUCLEOTIDE SEQUENCE</scope>
</reference>
<keyword evidence="3" id="KW-1185">Reference proteome</keyword>
<protein>
    <submittedName>
        <fullName evidence="2">Uncharacterized protein</fullName>
    </submittedName>
</protein>
<feature type="region of interest" description="Disordered" evidence="1">
    <location>
        <begin position="67"/>
        <end position="123"/>
    </location>
</feature>
<accession>A0A8X6PQI2</accession>
<gene>
    <name evidence="2" type="ORF">NPIL_385341</name>
</gene>
<evidence type="ECO:0000256" key="1">
    <source>
        <dbReference type="SAM" id="MobiDB-lite"/>
    </source>
</evidence>
<evidence type="ECO:0000313" key="3">
    <source>
        <dbReference type="Proteomes" id="UP000887013"/>
    </source>
</evidence>
<sequence length="123" mass="13642">MAVSFCQGARRDSETLTTSVVIPLKNSPWSWEKLKPTRTPSIRGETSPQDLFKSEIEYDGAEWTALSDPRTHGDRVCPSRLNTDGAGGTGVWSRNQGNSALRHASPLKSSQDERMGHRAKRVF</sequence>
<dbReference type="Proteomes" id="UP000887013">
    <property type="component" value="Unassembled WGS sequence"/>
</dbReference>
<dbReference type="AlphaFoldDB" id="A0A8X6PQI2"/>
<organism evidence="2 3">
    <name type="scientific">Nephila pilipes</name>
    <name type="common">Giant wood spider</name>
    <name type="synonym">Nephila maculata</name>
    <dbReference type="NCBI Taxonomy" id="299642"/>
    <lineage>
        <taxon>Eukaryota</taxon>
        <taxon>Metazoa</taxon>
        <taxon>Ecdysozoa</taxon>
        <taxon>Arthropoda</taxon>
        <taxon>Chelicerata</taxon>
        <taxon>Arachnida</taxon>
        <taxon>Araneae</taxon>
        <taxon>Araneomorphae</taxon>
        <taxon>Entelegynae</taxon>
        <taxon>Araneoidea</taxon>
        <taxon>Nephilidae</taxon>
        <taxon>Nephila</taxon>
    </lineage>
</organism>
<dbReference type="EMBL" id="BMAW01118181">
    <property type="protein sequence ID" value="GFT78425.1"/>
    <property type="molecule type" value="Genomic_DNA"/>
</dbReference>
<name>A0A8X6PQI2_NEPPI</name>
<evidence type="ECO:0000313" key="2">
    <source>
        <dbReference type="EMBL" id="GFT78425.1"/>
    </source>
</evidence>
<proteinExistence type="predicted"/>
<comment type="caution">
    <text evidence="2">The sequence shown here is derived from an EMBL/GenBank/DDBJ whole genome shotgun (WGS) entry which is preliminary data.</text>
</comment>